<comment type="caution">
    <text evidence="1">The sequence shown here is derived from an EMBL/GenBank/DDBJ whole genome shotgun (WGS) entry which is preliminary data.</text>
</comment>
<reference evidence="2" key="1">
    <citation type="submission" date="2016-01" db="EMBL/GenBank/DDBJ databases">
        <authorList>
            <person name="Mitreva M."/>
            <person name="Pepin K.H."/>
            <person name="Mihindukulasuriya K.A."/>
            <person name="Fulton R."/>
            <person name="Fronick C."/>
            <person name="O'Laughlin M."/>
            <person name="Miner T."/>
            <person name="Herter B."/>
            <person name="Rosa B.A."/>
            <person name="Cordes M."/>
            <person name="Tomlinson C."/>
            <person name="Wollam A."/>
            <person name="Palsikar V.B."/>
            <person name="Mardis E.R."/>
            <person name="Wilson R.K."/>
        </authorList>
    </citation>
    <scope>NUCLEOTIDE SEQUENCE [LARGE SCALE GENOMIC DNA]</scope>
    <source>
        <strain evidence="2">GED7749B</strain>
    </source>
</reference>
<proteinExistence type="predicted"/>
<dbReference type="EMBL" id="LRPN01000005">
    <property type="protein sequence ID" value="KWZ86196.1"/>
    <property type="molecule type" value="Genomic_DNA"/>
</dbReference>
<dbReference type="PATRIC" id="fig|1398.22.peg.112"/>
<dbReference type="Proteomes" id="UP000070376">
    <property type="component" value="Unassembled WGS sequence"/>
</dbReference>
<name>A0A133L335_HEYCO</name>
<dbReference type="AlphaFoldDB" id="A0A133L335"/>
<gene>
    <name evidence="1" type="ORF">HMPREF3213_00107</name>
</gene>
<evidence type="ECO:0000313" key="2">
    <source>
        <dbReference type="Proteomes" id="UP000070376"/>
    </source>
</evidence>
<protein>
    <submittedName>
        <fullName evidence="1">Uncharacterized protein</fullName>
    </submittedName>
</protein>
<sequence length="99" mass="11377">MKSLHSKVNSSYGEDKINNFRKKILLYFETEFADKLKIGFVQQALNNCPKSCGIISGHLQLFLGSEGNLSFKICFLQCIEESQLFCYLKRMTDKLKSDL</sequence>
<accession>A0A133L335</accession>
<organism evidence="1 2">
    <name type="scientific">Heyndrickxia coagulans</name>
    <name type="common">Weizmannia coagulans</name>
    <dbReference type="NCBI Taxonomy" id="1398"/>
    <lineage>
        <taxon>Bacteria</taxon>
        <taxon>Bacillati</taxon>
        <taxon>Bacillota</taxon>
        <taxon>Bacilli</taxon>
        <taxon>Bacillales</taxon>
        <taxon>Bacillaceae</taxon>
        <taxon>Heyndrickxia</taxon>
    </lineage>
</organism>
<evidence type="ECO:0000313" key="1">
    <source>
        <dbReference type="EMBL" id="KWZ86196.1"/>
    </source>
</evidence>